<dbReference type="Gene3D" id="3.30.420.270">
    <property type="match status" value="1"/>
</dbReference>
<dbReference type="OrthoDB" id="9793581at2"/>
<dbReference type="PANTHER" id="PTHR30558">
    <property type="entry name" value="EXBD MEMBRANE COMPONENT OF PMF-DRIVEN MACROMOLECULE IMPORT SYSTEM"/>
    <property type="match status" value="1"/>
</dbReference>
<accession>A0A410JZ74</accession>
<evidence type="ECO:0000256" key="3">
    <source>
        <dbReference type="ARBA" id="ARBA00022475"/>
    </source>
</evidence>
<organism evidence="8 9">
    <name type="scientific">Geovibrio thiophilus</name>
    <dbReference type="NCBI Taxonomy" id="139438"/>
    <lineage>
        <taxon>Bacteria</taxon>
        <taxon>Pseudomonadati</taxon>
        <taxon>Deferribacterota</taxon>
        <taxon>Deferribacteres</taxon>
        <taxon>Deferribacterales</taxon>
        <taxon>Geovibrionaceae</taxon>
        <taxon>Geovibrio</taxon>
    </lineage>
</organism>
<dbReference type="AlphaFoldDB" id="A0A410JZ74"/>
<dbReference type="GO" id="GO:0015031">
    <property type="term" value="P:protein transport"/>
    <property type="evidence" value="ECO:0007669"/>
    <property type="project" value="UniProtKB-KW"/>
</dbReference>
<comment type="similarity">
    <text evidence="2 7">Belongs to the ExbD/TolR family.</text>
</comment>
<evidence type="ECO:0000256" key="2">
    <source>
        <dbReference type="ARBA" id="ARBA00005811"/>
    </source>
</evidence>
<protein>
    <submittedName>
        <fullName evidence="8">Biopolymer transporter ExbD</fullName>
    </submittedName>
</protein>
<keyword evidence="5" id="KW-1133">Transmembrane helix</keyword>
<dbReference type="EMBL" id="CP035108">
    <property type="protein sequence ID" value="QAR33429.1"/>
    <property type="molecule type" value="Genomic_DNA"/>
</dbReference>
<evidence type="ECO:0000256" key="5">
    <source>
        <dbReference type="ARBA" id="ARBA00022989"/>
    </source>
</evidence>
<dbReference type="GO" id="GO:0022857">
    <property type="term" value="F:transmembrane transporter activity"/>
    <property type="evidence" value="ECO:0007669"/>
    <property type="project" value="InterPro"/>
</dbReference>
<name>A0A410JZ74_9BACT</name>
<dbReference type="Proteomes" id="UP000287502">
    <property type="component" value="Chromosome"/>
</dbReference>
<evidence type="ECO:0000256" key="7">
    <source>
        <dbReference type="RuleBase" id="RU003879"/>
    </source>
</evidence>
<dbReference type="InterPro" id="IPR003400">
    <property type="entry name" value="ExbD"/>
</dbReference>
<evidence type="ECO:0000313" key="9">
    <source>
        <dbReference type="Proteomes" id="UP000287502"/>
    </source>
</evidence>
<keyword evidence="4 7" id="KW-0812">Transmembrane</keyword>
<evidence type="ECO:0000313" key="8">
    <source>
        <dbReference type="EMBL" id="QAR33429.1"/>
    </source>
</evidence>
<comment type="subcellular location">
    <subcellularLocation>
        <location evidence="1">Cell membrane</location>
        <topology evidence="1">Single-pass membrane protein</topology>
    </subcellularLocation>
    <subcellularLocation>
        <location evidence="7">Cell membrane</location>
        <topology evidence="7">Single-pass type II membrane protein</topology>
    </subcellularLocation>
</comment>
<dbReference type="PANTHER" id="PTHR30558:SF3">
    <property type="entry name" value="BIOPOLYMER TRANSPORT PROTEIN EXBD-RELATED"/>
    <property type="match status" value="1"/>
</dbReference>
<evidence type="ECO:0000256" key="6">
    <source>
        <dbReference type="ARBA" id="ARBA00023136"/>
    </source>
</evidence>
<keyword evidence="9" id="KW-1185">Reference proteome</keyword>
<dbReference type="GO" id="GO:0005886">
    <property type="term" value="C:plasma membrane"/>
    <property type="evidence" value="ECO:0007669"/>
    <property type="project" value="UniProtKB-SubCell"/>
</dbReference>
<dbReference type="RefSeq" id="WP_128466715.1">
    <property type="nucleotide sequence ID" value="NZ_CP035108.1"/>
</dbReference>
<keyword evidence="7" id="KW-0813">Transport</keyword>
<reference evidence="8 9" key="1">
    <citation type="submission" date="2019-01" db="EMBL/GenBank/DDBJ databases">
        <title>Geovibrio thiophilus DSM 11263, complete genome.</title>
        <authorList>
            <person name="Spring S."/>
            <person name="Bunk B."/>
            <person name="Sproer C."/>
        </authorList>
    </citation>
    <scope>NUCLEOTIDE SEQUENCE [LARGE SCALE GENOMIC DNA]</scope>
    <source>
        <strain evidence="8 9">DSM 11263</strain>
    </source>
</reference>
<sequence>MINLSMFTRKSRSVDMTPMIDMVFLLLIFFLLTSVFAVPSINSDLPASSTEQKTDKLDSVVTLKADGRILVGEAEILPQELENRLKSIVAESGGKVITLAADREVNFESIVTVMDSAVRVGAVSVEFLTESKDE</sequence>
<keyword evidence="6" id="KW-0472">Membrane</keyword>
<keyword evidence="3" id="KW-1003">Cell membrane</keyword>
<dbReference type="Pfam" id="PF02472">
    <property type="entry name" value="ExbD"/>
    <property type="match status" value="1"/>
</dbReference>
<proteinExistence type="inferred from homology"/>
<evidence type="ECO:0000256" key="1">
    <source>
        <dbReference type="ARBA" id="ARBA00004162"/>
    </source>
</evidence>
<gene>
    <name evidence="8" type="ORF">EP073_08455</name>
</gene>
<evidence type="ECO:0000256" key="4">
    <source>
        <dbReference type="ARBA" id="ARBA00022692"/>
    </source>
</evidence>
<dbReference type="KEGG" id="gtl:EP073_08455"/>
<keyword evidence="7" id="KW-0653">Protein transport</keyword>